<feature type="domain" description="GGDEF" evidence="4">
    <location>
        <begin position="109"/>
        <end position="234"/>
    </location>
</feature>
<evidence type="ECO:0000259" key="4">
    <source>
        <dbReference type="PROSITE" id="PS50887"/>
    </source>
</evidence>
<accession>A0ABS6SBG9</accession>
<comment type="caution">
    <text evidence="5">The sequence shown here is derived from an EMBL/GenBank/DDBJ whole genome shotgun (WGS) entry which is preliminary data.</text>
</comment>
<evidence type="ECO:0000256" key="1">
    <source>
        <dbReference type="ARBA" id="ARBA00012528"/>
    </source>
</evidence>
<keyword evidence="2" id="KW-0175">Coiled coil</keyword>
<dbReference type="EC" id="2.7.7.65" evidence="1"/>
<evidence type="ECO:0000313" key="6">
    <source>
        <dbReference type="Proteomes" id="UP000722336"/>
    </source>
</evidence>
<dbReference type="RefSeq" id="WP_218444125.1">
    <property type="nucleotide sequence ID" value="NZ_JAGSPA010000001.1"/>
</dbReference>
<dbReference type="PANTHER" id="PTHR45138">
    <property type="entry name" value="REGULATORY COMPONENTS OF SENSORY TRANSDUCTION SYSTEM"/>
    <property type="match status" value="1"/>
</dbReference>
<sequence>MPASLVSREESHSDSPVDLQRPPGSVTGGAHKLDALAKAASDLSLSTEKTFTAMRAEVRSLEHQLNAARIRIAELERQTETDDLVPIANRRGFTRDVTRAIADLERHGTSSAVIFIDVDHMKTINDEHGHLAGDAALLHVGSVLLENLRTTDSLARIGGDEFVVLLSHVDETDARRKATELSSAVADMPVQYAGWRFPLTISVGVQMLKPGVGFDRLLSDADQEMYAVKRQNRT</sequence>
<proteinExistence type="predicted"/>
<dbReference type="InterPro" id="IPR050469">
    <property type="entry name" value="Diguanylate_Cyclase"/>
</dbReference>
<gene>
    <name evidence="5" type="ORF">KCG44_03065</name>
</gene>
<feature type="region of interest" description="Disordered" evidence="3">
    <location>
        <begin position="1"/>
        <end position="29"/>
    </location>
</feature>
<dbReference type="PANTHER" id="PTHR45138:SF9">
    <property type="entry name" value="DIGUANYLATE CYCLASE DGCM-RELATED"/>
    <property type="match status" value="1"/>
</dbReference>
<dbReference type="NCBIfam" id="TIGR00254">
    <property type="entry name" value="GGDEF"/>
    <property type="match status" value="1"/>
</dbReference>
<feature type="coiled-coil region" evidence="2">
    <location>
        <begin position="51"/>
        <end position="78"/>
    </location>
</feature>
<protein>
    <recommendedName>
        <fullName evidence="1">diguanylate cyclase</fullName>
        <ecNumber evidence="1">2.7.7.65</ecNumber>
    </recommendedName>
</protein>
<evidence type="ECO:0000313" key="5">
    <source>
        <dbReference type="EMBL" id="MBV7255762.1"/>
    </source>
</evidence>
<keyword evidence="5" id="KW-0808">Transferase</keyword>
<keyword evidence="6" id="KW-1185">Reference proteome</keyword>
<dbReference type="SMART" id="SM00267">
    <property type="entry name" value="GGDEF"/>
    <property type="match status" value="1"/>
</dbReference>
<dbReference type="PROSITE" id="PS50887">
    <property type="entry name" value="GGDEF"/>
    <property type="match status" value="1"/>
</dbReference>
<dbReference type="InterPro" id="IPR000160">
    <property type="entry name" value="GGDEF_dom"/>
</dbReference>
<reference evidence="5 6" key="1">
    <citation type="submission" date="2021-04" db="EMBL/GenBank/DDBJ databases">
        <authorList>
            <person name="Pira H."/>
            <person name="Risdian C."/>
            <person name="Wink J."/>
        </authorList>
    </citation>
    <scope>NUCLEOTIDE SEQUENCE [LARGE SCALE GENOMIC DNA]</scope>
    <source>
        <strain evidence="5 6">WHA3</strain>
    </source>
</reference>
<keyword evidence="5" id="KW-0548">Nucleotidyltransferase</keyword>
<evidence type="ECO:0000256" key="2">
    <source>
        <dbReference type="SAM" id="Coils"/>
    </source>
</evidence>
<dbReference type="Pfam" id="PF00990">
    <property type="entry name" value="GGDEF"/>
    <property type="match status" value="1"/>
</dbReference>
<dbReference type="Proteomes" id="UP000722336">
    <property type="component" value="Unassembled WGS sequence"/>
</dbReference>
<organism evidence="5 6">
    <name type="scientific">Pacificimonas pallii</name>
    <dbReference type="NCBI Taxonomy" id="2827236"/>
    <lineage>
        <taxon>Bacteria</taxon>
        <taxon>Pseudomonadati</taxon>
        <taxon>Pseudomonadota</taxon>
        <taxon>Alphaproteobacteria</taxon>
        <taxon>Sphingomonadales</taxon>
        <taxon>Sphingosinicellaceae</taxon>
        <taxon>Pacificimonas</taxon>
    </lineage>
</organism>
<dbReference type="CDD" id="cd01949">
    <property type="entry name" value="GGDEF"/>
    <property type="match status" value="1"/>
</dbReference>
<name>A0ABS6SBG9_9SPHN</name>
<dbReference type="GO" id="GO:0052621">
    <property type="term" value="F:diguanylate cyclase activity"/>
    <property type="evidence" value="ECO:0007669"/>
    <property type="project" value="UniProtKB-EC"/>
</dbReference>
<dbReference type="EMBL" id="JAGSPA010000001">
    <property type="protein sequence ID" value="MBV7255762.1"/>
    <property type="molecule type" value="Genomic_DNA"/>
</dbReference>
<evidence type="ECO:0000256" key="3">
    <source>
        <dbReference type="SAM" id="MobiDB-lite"/>
    </source>
</evidence>